<dbReference type="InParanoid" id="A0A1D6DUS9"/>
<organism evidence="1">
    <name type="scientific">Zea mays</name>
    <name type="common">Maize</name>
    <dbReference type="NCBI Taxonomy" id="4577"/>
    <lineage>
        <taxon>Eukaryota</taxon>
        <taxon>Viridiplantae</taxon>
        <taxon>Streptophyta</taxon>
        <taxon>Embryophyta</taxon>
        <taxon>Tracheophyta</taxon>
        <taxon>Spermatophyta</taxon>
        <taxon>Magnoliopsida</taxon>
        <taxon>Liliopsida</taxon>
        <taxon>Poales</taxon>
        <taxon>Poaceae</taxon>
        <taxon>PACMAD clade</taxon>
        <taxon>Panicoideae</taxon>
        <taxon>Andropogonodae</taxon>
        <taxon>Andropogoneae</taxon>
        <taxon>Tripsacinae</taxon>
        <taxon>Zea</taxon>
    </lineage>
</organism>
<dbReference type="ExpressionAtlas" id="A0A1D6DUS9">
    <property type="expression patterns" value="baseline and differential"/>
</dbReference>
<dbReference type="PANTHER" id="PTHR45748">
    <property type="entry name" value="1-PHOSPHATIDYLINOSITOL 3-PHOSPHATE 5-KINASE-RELATED"/>
    <property type="match status" value="1"/>
</dbReference>
<proteinExistence type="predicted"/>
<gene>
    <name evidence="1" type="ORF">ZEAMMB73_Zm00001d001957</name>
</gene>
<dbReference type="STRING" id="4577.A0A1D6DUS9"/>
<dbReference type="SMR" id="A0A1D6DUS9"/>
<reference evidence="1" key="1">
    <citation type="submission" date="2015-12" db="EMBL/GenBank/DDBJ databases">
        <title>Update maize B73 reference genome by single molecule sequencing technologies.</title>
        <authorList>
            <consortium name="Maize Genome Sequencing Project"/>
            <person name="Ware D."/>
        </authorList>
    </citation>
    <scope>NUCLEOTIDE SEQUENCE [LARGE SCALE GENOMIC DNA]</scope>
    <source>
        <tissue evidence="1">Seedling</tissue>
    </source>
</reference>
<evidence type="ECO:0000313" key="1">
    <source>
        <dbReference type="EMBL" id="ONM12560.1"/>
    </source>
</evidence>
<sequence>MSCTTPKTTLTRISSPAAATVPRPNLCSCHHEYGSFLPTEFPVRTVAWATVLGQIVFGIVGFPSLGAVGCGRCSRRLRSCTPPPRPQGTTATSMRHLRLLHRSSTMLSQTWRGRLGGEGARTHATEGNLSCSSCGEPPEAHMYSYTHCNGNLTLGSKVAMFQYSSVEIYNACKPQPTLEFHNTDMHEWYGQDIRNVLATGVTLFSEVTSALQKLKDQFPVKDLSQLEEMLIIEKAEFMDSLAKAVD</sequence>
<dbReference type="PANTHER" id="PTHR45748:SF4">
    <property type="entry name" value="1-PHOSPHATIDYLINOSITOL-3-PHOSPHATE 5-KINASE FAB1D-RELATED"/>
    <property type="match status" value="1"/>
</dbReference>
<dbReference type="AlphaFoldDB" id="A0A1D6DUS9"/>
<dbReference type="EMBL" id="CM007648">
    <property type="protein sequence ID" value="ONM12560.1"/>
    <property type="molecule type" value="Genomic_DNA"/>
</dbReference>
<accession>A0A1D6DUS9</accession>
<protein>
    <submittedName>
        <fullName evidence="1">NAC domain-containing protein 8</fullName>
    </submittedName>
</protein>
<name>A0A1D6DUS9_MAIZE</name>